<evidence type="ECO:0000313" key="1">
    <source>
        <dbReference type="EMBL" id="BBO83803.1"/>
    </source>
</evidence>
<proteinExistence type="predicted"/>
<dbReference type="Proteomes" id="UP000425960">
    <property type="component" value="Chromosome"/>
</dbReference>
<reference evidence="1 2" key="1">
    <citation type="submission" date="2019-11" db="EMBL/GenBank/DDBJ databases">
        <title>Comparative genomics of hydrocarbon-degrading Desulfosarcina strains.</title>
        <authorList>
            <person name="Watanabe M."/>
            <person name="Kojima H."/>
            <person name="Fukui M."/>
        </authorList>
    </citation>
    <scope>NUCLEOTIDE SEQUENCE [LARGE SCALE GENOMIC DNA]</scope>
    <source>
        <strain evidence="1 2">28bB2T</strain>
    </source>
</reference>
<dbReference type="EMBL" id="AP021876">
    <property type="protein sequence ID" value="BBO83803.1"/>
    <property type="molecule type" value="Genomic_DNA"/>
</dbReference>
<organism evidence="1 2">
    <name type="scientific">Desulfosarcina ovata subsp. sediminis</name>
    <dbReference type="NCBI Taxonomy" id="885957"/>
    <lineage>
        <taxon>Bacteria</taxon>
        <taxon>Pseudomonadati</taxon>
        <taxon>Thermodesulfobacteriota</taxon>
        <taxon>Desulfobacteria</taxon>
        <taxon>Desulfobacterales</taxon>
        <taxon>Desulfosarcinaceae</taxon>
        <taxon>Desulfosarcina</taxon>
    </lineage>
</organism>
<dbReference type="Pfam" id="PF08901">
    <property type="entry name" value="DUF1847"/>
    <property type="match status" value="1"/>
</dbReference>
<accession>A0A5K7ZU93</accession>
<dbReference type="AlphaFoldDB" id="A0A5K7ZU93"/>
<evidence type="ECO:0008006" key="3">
    <source>
        <dbReference type="Google" id="ProtNLM"/>
    </source>
</evidence>
<protein>
    <recommendedName>
        <fullName evidence="3">Metal-binding protein</fullName>
    </recommendedName>
</protein>
<name>A0A5K7ZU93_9BACT</name>
<evidence type="ECO:0000313" key="2">
    <source>
        <dbReference type="Proteomes" id="UP000425960"/>
    </source>
</evidence>
<sequence>MNSCPTRKKKELLAESMRLYENPETLKFAREASIQEGEGYQRLGMKKVKPVKPRILEIAEFSDKMGYKRLGLIFCEGLAGEAKAVDKFYTSKGFEMVSVVCKAGRTPKEAIGVRDDQKILSGTFEPMCNPIYQANIVNEEKVDFNILMGLCVGHDSLVIQHLAAPVTILAVKDRLMGHNPLSAVYNIDSYYAYLK</sequence>
<gene>
    <name evidence="1" type="ORF">DSCO28_43690</name>
</gene>
<dbReference type="KEGG" id="dov:DSCO28_43690"/>
<dbReference type="InterPro" id="IPR014997">
    <property type="entry name" value="DUF1847"/>
</dbReference>